<dbReference type="EMBL" id="CAJVPJ010005473">
    <property type="protein sequence ID" value="CAG8661767.1"/>
    <property type="molecule type" value="Genomic_DNA"/>
</dbReference>
<comment type="caution">
    <text evidence="3">The sequence shown here is derived from an EMBL/GenBank/DDBJ whole genome shotgun (WGS) entry which is preliminary data.</text>
</comment>
<feature type="region of interest" description="Disordered" evidence="1">
    <location>
        <begin position="129"/>
        <end position="151"/>
    </location>
</feature>
<dbReference type="InterPro" id="IPR008538">
    <property type="entry name" value="Uma2"/>
</dbReference>
<protein>
    <submittedName>
        <fullName evidence="3">11060_t:CDS:1</fullName>
    </submittedName>
</protein>
<dbReference type="InterPro" id="IPR012296">
    <property type="entry name" value="Nuclease_put_TT1808"/>
</dbReference>
<evidence type="ECO:0000313" key="3">
    <source>
        <dbReference type="EMBL" id="CAG8661767.1"/>
    </source>
</evidence>
<dbReference type="Proteomes" id="UP000789572">
    <property type="component" value="Unassembled WGS sequence"/>
</dbReference>
<evidence type="ECO:0000259" key="2">
    <source>
        <dbReference type="Pfam" id="PF05685"/>
    </source>
</evidence>
<dbReference type="AlphaFoldDB" id="A0A9N9E661"/>
<dbReference type="GO" id="GO:0006302">
    <property type="term" value="P:double-strand break repair"/>
    <property type="evidence" value="ECO:0007669"/>
    <property type="project" value="UniProtKB-ARBA"/>
</dbReference>
<organism evidence="3 4">
    <name type="scientific">Paraglomus occultum</name>
    <dbReference type="NCBI Taxonomy" id="144539"/>
    <lineage>
        <taxon>Eukaryota</taxon>
        <taxon>Fungi</taxon>
        <taxon>Fungi incertae sedis</taxon>
        <taxon>Mucoromycota</taxon>
        <taxon>Glomeromycotina</taxon>
        <taxon>Glomeromycetes</taxon>
        <taxon>Paraglomerales</taxon>
        <taxon>Paraglomeraceae</taxon>
        <taxon>Paraglomus</taxon>
    </lineage>
</organism>
<evidence type="ECO:0000313" key="4">
    <source>
        <dbReference type="Proteomes" id="UP000789572"/>
    </source>
</evidence>
<keyword evidence="4" id="KW-1185">Reference proteome</keyword>
<proteinExistence type="predicted"/>
<feature type="non-terminal residue" evidence="3">
    <location>
        <position position="1"/>
    </location>
</feature>
<dbReference type="Pfam" id="PF05685">
    <property type="entry name" value="Uma2"/>
    <property type="match status" value="1"/>
</dbReference>
<dbReference type="OrthoDB" id="2307807at2759"/>
<sequence length="159" mass="17720">STVSAATTSSHMQSTTLRLSKKSLNQARDRLLAFQEEKMEANEDMIIIRENVSLEAYIKYCEIERKLPVRIRLVEGKIIAYEVPLTEHGAVAGEIAFLIRSWNNQLHNVHEEDLIVGSNSYYTADLTIRPRGLPRPPPGQGSNSSGNPYPTLVVEVGNS</sequence>
<dbReference type="InterPro" id="IPR011335">
    <property type="entry name" value="Restrct_endonuc-II-like"/>
</dbReference>
<evidence type="ECO:0000256" key="1">
    <source>
        <dbReference type="SAM" id="MobiDB-lite"/>
    </source>
</evidence>
<name>A0A9N9E661_9GLOM</name>
<feature type="non-terminal residue" evidence="3">
    <location>
        <position position="159"/>
    </location>
</feature>
<reference evidence="3" key="1">
    <citation type="submission" date="2021-06" db="EMBL/GenBank/DDBJ databases">
        <authorList>
            <person name="Kallberg Y."/>
            <person name="Tangrot J."/>
            <person name="Rosling A."/>
        </authorList>
    </citation>
    <scope>NUCLEOTIDE SEQUENCE</scope>
    <source>
        <strain evidence="3">IA702</strain>
    </source>
</reference>
<feature type="domain" description="Putative restriction endonuclease" evidence="2">
    <location>
        <begin position="57"/>
        <end position="157"/>
    </location>
</feature>
<dbReference type="Gene3D" id="3.90.1570.10">
    <property type="entry name" value="tt1808, chain A"/>
    <property type="match status" value="1"/>
</dbReference>
<accession>A0A9N9E661</accession>
<dbReference type="SUPFAM" id="SSF52980">
    <property type="entry name" value="Restriction endonuclease-like"/>
    <property type="match status" value="1"/>
</dbReference>
<gene>
    <name evidence="3" type="ORF">POCULU_LOCUS10497</name>
</gene>